<dbReference type="InterPro" id="IPR045888">
    <property type="entry name" value="Erv"/>
</dbReference>
<dbReference type="GO" id="GO:0005789">
    <property type="term" value="C:endoplasmic reticulum membrane"/>
    <property type="evidence" value="ECO:0007669"/>
    <property type="project" value="UniProtKB-SubCell"/>
</dbReference>
<sequence>MPAKSRFTKLDAFTKTVEDARIRTTSGGIVTIVSLIVVLFLAWGEWQDYRRIVIHPELVVDKGRGERMEIHLNITFPRVPCELLTLDVMDVSGEQQHGVQHGVHKVRLRPVSEGGGDIEIKTLALHARDEEATHLDPSYCGPCYGATPPTTAQKAGCCNTCDEVKEAYAQQAWAFGRGEGIEQCEREHYSEKLDEQRNEGCRIEGGVRVNKVVGNFHIAPGRSFSNGNMHVHDLKNYWDTPTKHTFSHIVHHLRFGPQLPESLTKKLGKKDLPWTNHHLNPLDNTHQETDDVNYNYMYFIKIVPTSYLPLGWEKTWQGFRDQHHAELGSFGNSADGSMETHQYSVTSHKRSLSGGDDAAEGHKERLHSKGGIPGVFFSYDISPMKVINREERAKSFLGFVAGLCAIVGGTLTVAAAVDRALFEGGVRLKKMRSKDL</sequence>
<evidence type="ECO:0000313" key="9">
    <source>
        <dbReference type="EMBL" id="KAK4193376.1"/>
    </source>
</evidence>
<keyword evidence="6" id="KW-0813">Transport</keyword>
<dbReference type="GO" id="GO:0006890">
    <property type="term" value="P:retrograde vesicle-mediated transport, Golgi to endoplasmic reticulum"/>
    <property type="evidence" value="ECO:0007669"/>
    <property type="project" value="TreeGrafter"/>
</dbReference>
<reference evidence="9" key="1">
    <citation type="journal article" date="2023" name="Mol. Phylogenet. Evol.">
        <title>Genome-scale phylogeny and comparative genomics of the fungal order Sordariales.</title>
        <authorList>
            <person name="Hensen N."/>
            <person name="Bonometti L."/>
            <person name="Westerberg I."/>
            <person name="Brannstrom I.O."/>
            <person name="Guillou S."/>
            <person name="Cros-Aarteil S."/>
            <person name="Calhoun S."/>
            <person name="Haridas S."/>
            <person name="Kuo A."/>
            <person name="Mondo S."/>
            <person name="Pangilinan J."/>
            <person name="Riley R."/>
            <person name="LaButti K."/>
            <person name="Andreopoulos B."/>
            <person name="Lipzen A."/>
            <person name="Chen C."/>
            <person name="Yan M."/>
            <person name="Daum C."/>
            <person name="Ng V."/>
            <person name="Clum A."/>
            <person name="Steindorff A."/>
            <person name="Ohm R.A."/>
            <person name="Martin F."/>
            <person name="Silar P."/>
            <person name="Natvig D.O."/>
            <person name="Lalanne C."/>
            <person name="Gautier V."/>
            <person name="Ament-Velasquez S.L."/>
            <person name="Kruys A."/>
            <person name="Hutchinson M.I."/>
            <person name="Powell A.J."/>
            <person name="Barry K."/>
            <person name="Miller A.N."/>
            <person name="Grigoriev I.V."/>
            <person name="Debuchy R."/>
            <person name="Gladieux P."/>
            <person name="Hiltunen Thoren M."/>
            <person name="Johannesson H."/>
        </authorList>
    </citation>
    <scope>NUCLEOTIDE SEQUENCE</scope>
    <source>
        <strain evidence="9">PSN309</strain>
    </source>
</reference>
<name>A0AAN6X498_9PEZI</name>
<organism evidence="9 10">
    <name type="scientific">Podospora australis</name>
    <dbReference type="NCBI Taxonomy" id="1536484"/>
    <lineage>
        <taxon>Eukaryota</taxon>
        <taxon>Fungi</taxon>
        <taxon>Dikarya</taxon>
        <taxon>Ascomycota</taxon>
        <taxon>Pezizomycotina</taxon>
        <taxon>Sordariomycetes</taxon>
        <taxon>Sordariomycetidae</taxon>
        <taxon>Sordariales</taxon>
        <taxon>Podosporaceae</taxon>
        <taxon>Podospora</taxon>
    </lineage>
</organism>
<evidence type="ECO:0000313" key="10">
    <source>
        <dbReference type="Proteomes" id="UP001302126"/>
    </source>
</evidence>
<evidence type="ECO:0000259" key="8">
    <source>
        <dbReference type="Pfam" id="PF13850"/>
    </source>
</evidence>
<keyword evidence="6" id="KW-0333">Golgi apparatus</keyword>
<dbReference type="PANTHER" id="PTHR10984:SF25">
    <property type="entry name" value="ENDOPLASMIC RETICULUM-GOLGI INTERMEDIATE COMPARTMENT PROTEIN 3"/>
    <property type="match status" value="1"/>
</dbReference>
<keyword evidence="10" id="KW-1185">Reference proteome</keyword>
<comment type="caution">
    <text evidence="9">The sequence shown here is derived from an EMBL/GenBank/DDBJ whole genome shotgun (WGS) entry which is preliminary data.</text>
</comment>
<feature type="domain" description="Endoplasmic reticulum vesicle transporter N-terminal" evidence="8">
    <location>
        <begin position="8"/>
        <end position="96"/>
    </location>
</feature>
<dbReference type="InterPro" id="IPR039542">
    <property type="entry name" value="Erv_N"/>
</dbReference>
<dbReference type="AlphaFoldDB" id="A0AAN6X498"/>
<comment type="subcellular location">
    <subcellularLocation>
        <location evidence="6">Endoplasmic reticulum membrane</location>
        <topology evidence="6">Multi-pass membrane protein</topology>
    </subcellularLocation>
    <subcellularLocation>
        <location evidence="6">Endoplasmic reticulum-Golgi intermediate compartment membrane</location>
        <topology evidence="6">Multi-pass membrane protein</topology>
    </subcellularLocation>
    <subcellularLocation>
        <location evidence="6">Golgi apparatus membrane</location>
        <topology evidence="6">Multi-pass membrane protein</topology>
    </subcellularLocation>
    <subcellularLocation>
        <location evidence="1">Membrane</location>
        <topology evidence="1">Multi-pass membrane protein</topology>
    </subcellularLocation>
</comment>
<evidence type="ECO:0000256" key="2">
    <source>
        <dbReference type="ARBA" id="ARBA00005648"/>
    </source>
</evidence>
<dbReference type="GO" id="GO:0000139">
    <property type="term" value="C:Golgi membrane"/>
    <property type="evidence" value="ECO:0007669"/>
    <property type="project" value="UniProtKB-SubCell"/>
</dbReference>
<evidence type="ECO:0000256" key="1">
    <source>
        <dbReference type="ARBA" id="ARBA00004141"/>
    </source>
</evidence>
<keyword evidence="6" id="KW-0256">Endoplasmic reticulum</keyword>
<comment type="function">
    <text evidence="6">Plays a role in transport between endoplasmic reticulum and Golgi.</text>
</comment>
<keyword evidence="5 6" id="KW-0472">Membrane</keyword>
<keyword evidence="6" id="KW-0931">ER-Golgi transport</keyword>
<proteinExistence type="inferred from homology"/>
<reference evidence="9" key="2">
    <citation type="submission" date="2023-05" db="EMBL/GenBank/DDBJ databases">
        <authorList>
            <consortium name="Lawrence Berkeley National Laboratory"/>
            <person name="Steindorff A."/>
            <person name="Hensen N."/>
            <person name="Bonometti L."/>
            <person name="Westerberg I."/>
            <person name="Brannstrom I.O."/>
            <person name="Guillou S."/>
            <person name="Cros-Aarteil S."/>
            <person name="Calhoun S."/>
            <person name="Haridas S."/>
            <person name="Kuo A."/>
            <person name="Mondo S."/>
            <person name="Pangilinan J."/>
            <person name="Riley R."/>
            <person name="Labutti K."/>
            <person name="Andreopoulos B."/>
            <person name="Lipzen A."/>
            <person name="Chen C."/>
            <person name="Yanf M."/>
            <person name="Daum C."/>
            <person name="Ng V."/>
            <person name="Clum A."/>
            <person name="Ohm R."/>
            <person name="Martin F."/>
            <person name="Silar P."/>
            <person name="Natvig D."/>
            <person name="Lalanne C."/>
            <person name="Gautier V."/>
            <person name="Ament-Velasquez S.L."/>
            <person name="Kruys A."/>
            <person name="Hutchinson M.I."/>
            <person name="Powell A.J."/>
            <person name="Barry K."/>
            <person name="Miller A.N."/>
            <person name="Grigoriev I.V."/>
            <person name="Debuchy R."/>
            <person name="Gladieux P."/>
            <person name="Thoren M.H."/>
            <person name="Johannesson H."/>
        </authorList>
    </citation>
    <scope>NUCLEOTIDE SEQUENCE</scope>
    <source>
        <strain evidence="9">PSN309</strain>
    </source>
</reference>
<evidence type="ECO:0000259" key="7">
    <source>
        <dbReference type="Pfam" id="PF07970"/>
    </source>
</evidence>
<feature type="transmembrane region" description="Helical" evidence="6">
    <location>
        <begin position="396"/>
        <end position="417"/>
    </location>
</feature>
<dbReference type="GO" id="GO:0006888">
    <property type="term" value="P:endoplasmic reticulum to Golgi vesicle-mediated transport"/>
    <property type="evidence" value="ECO:0007669"/>
    <property type="project" value="UniProtKB-UniRule"/>
</dbReference>
<keyword evidence="3 6" id="KW-0812">Transmembrane</keyword>
<feature type="domain" description="Endoplasmic reticulum vesicle transporter C-terminal" evidence="7">
    <location>
        <begin position="143"/>
        <end position="418"/>
    </location>
</feature>
<dbReference type="Pfam" id="PF07970">
    <property type="entry name" value="COPIIcoated_ERV"/>
    <property type="match status" value="1"/>
</dbReference>
<dbReference type="GO" id="GO:0033116">
    <property type="term" value="C:endoplasmic reticulum-Golgi intermediate compartment membrane"/>
    <property type="evidence" value="ECO:0007669"/>
    <property type="project" value="UniProtKB-SubCell"/>
</dbReference>
<protein>
    <recommendedName>
        <fullName evidence="6">Endoplasmic reticulum-Golgi intermediate compartment protein</fullName>
    </recommendedName>
</protein>
<evidence type="ECO:0000256" key="3">
    <source>
        <dbReference type="ARBA" id="ARBA00022692"/>
    </source>
</evidence>
<accession>A0AAN6X498</accession>
<evidence type="ECO:0000256" key="5">
    <source>
        <dbReference type="ARBA" id="ARBA00023136"/>
    </source>
</evidence>
<dbReference type="EMBL" id="MU864351">
    <property type="protein sequence ID" value="KAK4193376.1"/>
    <property type="molecule type" value="Genomic_DNA"/>
</dbReference>
<evidence type="ECO:0000256" key="6">
    <source>
        <dbReference type="RuleBase" id="RU369013"/>
    </source>
</evidence>
<dbReference type="InterPro" id="IPR012936">
    <property type="entry name" value="Erv_C"/>
</dbReference>
<keyword evidence="4 6" id="KW-1133">Transmembrane helix</keyword>
<feature type="transmembrane region" description="Helical" evidence="6">
    <location>
        <begin position="20"/>
        <end position="43"/>
    </location>
</feature>
<dbReference type="Proteomes" id="UP001302126">
    <property type="component" value="Unassembled WGS sequence"/>
</dbReference>
<dbReference type="Pfam" id="PF13850">
    <property type="entry name" value="ERGIC_N"/>
    <property type="match status" value="1"/>
</dbReference>
<evidence type="ECO:0000256" key="4">
    <source>
        <dbReference type="ARBA" id="ARBA00022989"/>
    </source>
</evidence>
<dbReference type="PANTHER" id="PTHR10984">
    <property type="entry name" value="ENDOPLASMIC RETICULUM-GOLGI INTERMEDIATE COMPARTMENT PROTEIN"/>
    <property type="match status" value="1"/>
</dbReference>
<comment type="similarity">
    <text evidence="2 6">Belongs to the ERGIC family.</text>
</comment>
<gene>
    <name evidence="9" type="ORF">QBC35DRAFT_481402</name>
</gene>
<dbReference type="GO" id="GO:0030134">
    <property type="term" value="C:COPII-coated ER to Golgi transport vesicle"/>
    <property type="evidence" value="ECO:0007669"/>
    <property type="project" value="TreeGrafter"/>
</dbReference>